<sequence>MPIDMTLATDKNELIVIYTPESSIGKQVLGYAKSSEAKTNLVNISEAGLTGTQWSEVADLLGASLDELVAKDHPDVSGLLKGATMSDDDWIHFIQNNPIAIQQPILIQGTKGMQVKTPSDAMRFIGVDSAGLEKHNVGDDPDISSNTEGESQV</sequence>
<accession>A0A3M0G693</accession>
<evidence type="ECO:0008006" key="4">
    <source>
        <dbReference type="Google" id="ProtNLM"/>
    </source>
</evidence>
<organism evidence="2 3">
    <name type="scientific">Dokdonia sinensis</name>
    <dbReference type="NCBI Taxonomy" id="2479847"/>
    <lineage>
        <taxon>Bacteria</taxon>
        <taxon>Pseudomonadati</taxon>
        <taxon>Bacteroidota</taxon>
        <taxon>Flavobacteriia</taxon>
        <taxon>Flavobacteriales</taxon>
        <taxon>Flavobacteriaceae</taxon>
        <taxon>Dokdonia</taxon>
    </lineage>
</organism>
<feature type="region of interest" description="Disordered" evidence="1">
    <location>
        <begin position="132"/>
        <end position="153"/>
    </location>
</feature>
<evidence type="ECO:0000313" key="2">
    <source>
        <dbReference type="EMBL" id="RMB57323.1"/>
    </source>
</evidence>
<feature type="compositionally biased region" description="Polar residues" evidence="1">
    <location>
        <begin position="143"/>
        <end position="153"/>
    </location>
</feature>
<comment type="caution">
    <text evidence="2">The sequence shown here is derived from an EMBL/GenBank/DDBJ whole genome shotgun (WGS) entry which is preliminary data.</text>
</comment>
<reference evidence="2 3" key="1">
    <citation type="submission" date="2018-10" db="EMBL/GenBank/DDBJ databases">
        <title>Dokdonia luteus sp. nov., isolated from sea water.</title>
        <authorList>
            <person name="Zhou L.Y."/>
            <person name="Du Z.J."/>
        </authorList>
    </citation>
    <scope>NUCLEOTIDE SEQUENCE [LARGE SCALE GENOMIC DNA]</scope>
    <source>
        <strain evidence="2 3">SH27</strain>
    </source>
</reference>
<dbReference type="Proteomes" id="UP000281985">
    <property type="component" value="Unassembled WGS sequence"/>
</dbReference>
<dbReference type="RefSeq" id="WP_121917801.1">
    <property type="nucleotide sequence ID" value="NZ_REFV01000011.1"/>
</dbReference>
<dbReference type="AlphaFoldDB" id="A0A3M0G693"/>
<protein>
    <recommendedName>
        <fullName evidence="4">Arsenate reductase</fullName>
    </recommendedName>
</protein>
<proteinExistence type="predicted"/>
<dbReference type="Gene3D" id="3.40.30.10">
    <property type="entry name" value="Glutaredoxin"/>
    <property type="match status" value="1"/>
</dbReference>
<evidence type="ECO:0000313" key="3">
    <source>
        <dbReference type="Proteomes" id="UP000281985"/>
    </source>
</evidence>
<dbReference type="EMBL" id="REFV01000011">
    <property type="protein sequence ID" value="RMB57323.1"/>
    <property type="molecule type" value="Genomic_DNA"/>
</dbReference>
<dbReference type="OrthoDB" id="1434620at2"/>
<name>A0A3M0G693_9FLAO</name>
<keyword evidence="3" id="KW-1185">Reference proteome</keyword>
<gene>
    <name evidence="2" type="ORF">EAX61_11280</name>
</gene>
<evidence type="ECO:0000256" key="1">
    <source>
        <dbReference type="SAM" id="MobiDB-lite"/>
    </source>
</evidence>